<dbReference type="PANTHER" id="PTHR43591">
    <property type="entry name" value="METHYLTRANSFERASE"/>
    <property type="match status" value="1"/>
</dbReference>
<dbReference type="InterPro" id="IPR025714">
    <property type="entry name" value="Methyltranfer_dom"/>
</dbReference>
<name>M2LWN5_BAUPA</name>
<sequence>MATNADYKPGVPYKEENERLYDGLLEVFAERKAATYAAHLLPLIKPDHFILDLGSGPGSITMDLARLVPDGSVVAADISSDWLGQSRELAKRQGVTNVTFEVADATNLHQFADDTFDIVHAHQLLYHVPEQVRAIREMRRVLKPNGIFSTRDLHTWLVSPSPPQLKGWRILFPQVVEKTGRSESFGSESHIVAHEAGFHKDKIEVSSWAWEMSTAKSRSAWVSGWKRLLTERAIEYGMATEEEMHGYEKAWEEWAGKGESRFIAVDGATLAWK</sequence>
<dbReference type="KEGG" id="bcom:BAUCODRAFT_31356"/>
<dbReference type="eggNOG" id="KOG1269">
    <property type="taxonomic scope" value="Eukaryota"/>
</dbReference>
<feature type="domain" description="Methyltransferase" evidence="1">
    <location>
        <begin position="49"/>
        <end position="154"/>
    </location>
</feature>
<dbReference type="AlphaFoldDB" id="M2LWN5"/>
<dbReference type="OrthoDB" id="10017101at2759"/>
<dbReference type="EMBL" id="KB445552">
    <property type="protein sequence ID" value="EMC99072.1"/>
    <property type="molecule type" value="Genomic_DNA"/>
</dbReference>
<dbReference type="GeneID" id="19111453"/>
<evidence type="ECO:0000313" key="3">
    <source>
        <dbReference type="Proteomes" id="UP000011761"/>
    </source>
</evidence>
<dbReference type="RefSeq" id="XP_007673560.1">
    <property type="nucleotide sequence ID" value="XM_007675370.1"/>
</dbReference>
<reference evidence="2 3" key="1">
    <citation type="journal article" date="2012" name="PLoS Pathog.">
        <title>Diverse lifestyles and strategies of plant pathogenesis encoded in the genomes of eighteen Dothideomycetes fungi.</title>
        <authorList>
            <person name="Ohm R.A."/>
            <person name="Feau N."/>
            <person name="Henrissat B."/>
            <person name="Schoch C.L."/>
            <person name="Horwitz B.A."/>
            <person name="Barry K.W."/>
            <person name="Condon B.J."/>
            <person name="Copeland A.C."/>
            <person name="Dhillon B."/>
            <person name="Glaser F."/>
            <person name="Hesse C.N."/>
            <person name="Kosti I."/>
            <person name="LaButti K."/>
            <person name="Lindquist E.A."/>
            <person name="Lucas S."/>
            <person name="Salamov A.A."/>
            <person name="Bradshaw R.E."/>
            <person name="Ciuffetti L."/>
            <person name="Hamelin R.C."/>
            <person name="Kema G.H.J."/>
            <person name="Lawrence C."/>
            <person name="Scott J.A."/>
            <person name="Spatafora J.W."/>
            <person name="Turgeon B.G."/>
            <person name="de Wit P.J.G.M."/>
            <person name="Zhong S."/>
            <person name="Goodwin S.B."/>
            <person name="Grigoriev I.V."/>
        </authorList>
    </citation>
    <scope>NUCLEOTIDE SEQUENCE [LARGE SCALE GENOMIC DNA]</scope>
    <source>
        <strain evidence="2 3">UAMH 10762</strain>
    </source>
</reference>
<dbReference type="HOGENOM" id="CLU_057148_1_0_1"/>
<accession>M2LWN5</accession>
<dbReference type="InterPro" id="IPR029063">
    <property type="entry name" value="SAM-dependent_MTases_sf"/>
</dbReference>
<dbReference type="Gene3D" id="3.40.50.150">
    <property type="entry name" value="Vaccinia Virus protein VP39"/>
    <property type="match status" value="1"/>
</dbReference>
<proteinExistence type="predicted"/>
<dbReference type="Pfam" id="PF13847">
    <property type="entry name" value="Methyltransf_31"/>
    <property type="match status" value="1"/>
</dbReference>
<protein>
    <recommendedName>
        <fullName evidence="1">Methyltransferase domain-containing protein</fullName>
    </recommendedName>
</protein>
<evidence type="ECO:0000313" key="2">
    <source>
        <dbReference type="EMBL" id="EMC99072.1"/>
    </source>
</evidence>
<organism evidence="2 3">
    <name type="scientific">Baudoinia panamericana (strain UAMH 10762)</name>
    <name type="common">Angels' share fungus</name>
    <name type="synonym">Baudoinia compniacensis (strain UAMH 10762)</name>
    <dbReference type="NCBI Taxonomy" id="717646"/>
    <lineage>
        <taxon>Eukaryota</taxon>
        <taxon>Fungi</taxon>
        <taxon>Dikarya</taxon>
        <taxon>Ascomycota</taxon>
        <taxon>Pezizomycotina</taxon>
        <taxon>Dothideomycetes</taxon>
        <taxon>Dothideomycetidae</taxon>
        <taxon>Mycosphaerellales</taxon>
        <taxon>Teratosphaeriaceae</taxon>
        <taxon>Baudoinia</taxon>
    </lineage>
</organism>
<dbReference type="GO" id="GO:0008168">
    <property type="term" value="F:methyltransferase activity"/>
    <property type="evidence" value="ECO:0007669"/>
    <property type="project" value="TreeGrafter"/>
</dbReference>
<dbReference type="PANTHER" id="PTHR43591:SF24">
    <property type="entry name" value="2-METHOXY-6-POLYPRENYL-1,4-BENZOQUINOL METHYLASE, MITOCHONDRIAL"/>
    <property type="match status" value="1"/>
</dbReference>
<dbReference type="OMA" id="EHTTLIC"/>
<dbReference type="CDD" id="cd02440">
    <property type="entry name" value="AdoMet_MTases"/>
    <property type="match status" value="1"/>
</dbReference>
<dbReference type="SUPFAM" id="SSF53335">
    <property type="entry name" value="S-adenosyl-L-methionine-dependent methyltransferases"/>
    <property type="match status" value="1"/>
</dbReference>
<dbReference type="Proteomes" id="UP000011761">
    <property type="component" value="Unassembled WGS sequence"/>
</dbReference>
<keyword evidence="3" id="KW-1185">Reference proteome</keyword>
<evidence type="ECO:0000259" key="1">
    <source>
        <dbReference type="Pfam" id="PF13847"/>
    </source>
</evidence>
<gene>
    <name evidence="2" type="ORF">BAUCODRAFT_31356</name>
</gene>